<dbReference type="EMBL" id="JAVRIE010000005">
    <property type="protein sequence ID" value="MDT0583385.1"/>
    <property type="molecule type" value="Genomic_DNA"/>
</dbReference>
<dbReference type="Proteomes" id="UP001249020">
    <property type="component" value="Unassembled WGS sequence"/>
</dbReference>
<keyword evidence="2" id="KW-1185">Reference proteome</keyword>
<reference evidence="1 2" key="1">
    <citation type="submission" date="2023-09" db="EMBL/GenBank/DDBJ databases">
        <authorList>
            <person name="Rey-Velasco X."/>
        </authorList>
    </citation>
    <scope>NUCLEOTIDE SEQUENCE [LARGE SCALE GENOMIC DNA]</scope>
    <source>
        <strain evidence="1 2">W409</strain>
    </source>
</reference>
<sequence>MKAHSKSIGKYSGLLFVMFCLTACHSIIASQITKPLTPVFSKLSEEETRFFGEFFRYCDSNKKCLDLFLRQAQEVDTERTIKLSLIQGTEKKVFNVDLNETNRYSSEPGKLIVIFPGFGIDSRVYSGTLAPWLNHLSGNDVLVAPAANQNANFNFGLDSASLIAEYIKKSAYKKVSVLSFSMGAVAAIHLASLTEVERNVMIAPMQDFPLALKTVGGMQYPKLSKFLNDDDYISIANEVILNSKVDANTLDLRSRLQQYQVQDTRRVHLFASRGDRISPFQYWKPLAETSVCLKQTNKLNHTHLMALMDEDLRNEVLLLMRAPLRRNECIAESDVAI</sequence>
<gene>
    <name evidence="1" type="ORF">RM544_12610</name>
</gene>
<evidence type="ECO:0000313" key="2">
    <source>
        <dbReference type="Proteomes" id="UP001249020"/>
    </source>
</evidence>
<dbReference type="Gene3D" id="3.40.50.1820">
    <property type="entry name" value="alpha/beta hydrolase"/>
    <property type="match status" value="1"/>
</dbReference>
<organism evidence="1 2">
    <name type="scientific">Brumicola blandensis</name>
    <dbReference type="NCBI Taxonomy" id="3075611"/>
    <lineage>
        <taxon>Bacteria</taxon>
        <taxon>Pseudomonadati</taxon>
        <taxon>Pseudomonadota</taxon>
        <taxon>Gammaproteobacteria</taxon>
        <taxon>Alteromonadales</taxon>
        <taxon>Alteromonadaceae</taxon>
        <taxon>Brumicola</taxon>
    </lineage>
</organism>
<protein>
    <recommendedName>
        <fullName evidence="3">Alpha/beta hydrolase</fullName>
    </recommendedName>
</protein>
<dbReference type="AlphaFoldDB" id="A0AAW8R3A2"/>
<dbReference type="SUPFAM" id="SSF53474">
    <property type="entry name" value="alpha/beta-Hydrolases"/>
    <property type="match status" value="1"/>
</dbReference>
<dbReference type="RefSeq" id="WP_311362159.1">
    <property type="nucleotide sequence ID" value="NZ_JAVRIE010000005.1"/>
</dbReference>
<evidence type="ECO:0000313" key="1">
    <source>
        <dbReference type="EMBL" id="MDT0583385.1"/>
    </source>
</evidence>
<dbReference type="InterPro" id="IPR029058">
    <property type="entry name" value="AB_hydrolase_fold"/>
</dbReference>
<name>A0AAW8R3A2_9ALTE</name>
<accession>A0AAW8R3A2</accession>
<proteinExistence type="predicted"/>
<evidence type="ECO:0008006" key="3">
    <source>
        <dbReference type="Google" id="ProtNLM"/>
    </source>
</evidence>
<comment type="caution">
    <text evidence="1">The sequence shown here is derived from an EMBL/GenBank/DDBJ whole genome shotgun (WGS) entry which is preliminary data.</text>
</comment>